<dbReference type="InterPro" id="IPR058240">
    <property type="entry name" value="rSAM_sf"/>
</dbReference>
<evidence type="ECO:0000256" key="3">
    <source>
        <dbReference type="ARBA" id="ARBA00023004"/>
    </source>
</evidence>
<protein>
    <submittedName>
        <fullName evidence="7">Radical SAM protein</fullName>
    </submittedName>
</protein>
<keyword evidence="1" id="KW-0949">S-adenosyl-L-methionine</keyword>
<organism evidence="7 8">
    <name type="scientific">Streptomyces ureilyticus</name>
    <dbReference type="NCBI Taxonomy" id="1775131"/>
    <lineage>
        <taxon>Bacteria</taxon>
        <taxon>Bacillati</taxon>
        <taxon>Actinomycetota</taxon>
        <taxon>Actinomycetes</taxon>
        <taxon>Kitasatosporales</taxon>
        <taxon>Streptomycetaceae</taxon>
        <taxon>Streptomyces</taxon>
    </lineage>
</organism>
<dbReference type="Pfam" id="PF04055">
    <property type="entry name" value="Radical_SAM"/>
    <property type="match status" value="1"/>
</dbReference>
<evidence type="ECO:0000256" key="5">
    <source>
        <dbReference type="SAM" id="MobiDB-lite"/>
    </source>
</evidence>
<feature type="region of interest" description="Disordered" evidence="5">
    <location>
        <begin position="288"/>
        <end position="307"/>
    </location>
</feature>
<keyword evidence="3" id="KW-0408">Iron</keyword>
<comment type="caution">
    <text evidence="7">The sequence shown here is derived from an EMBL/GenBank/DDBJ whole genome shotgun (WGS) entry which is preliminary data.</text>
</comment>
<evidence type="ECO:0000256" key="1">
    <source>
        <dbReference type="ARBA" id="ARBA00022691"/>
    </source>
</evidence>
<reference evidence="7 8" key="1">
    <citation type="submission" date="2020-02" db="EMBL/GenBank/DDBJ databases">
        <title>Whole-genome analyses of novel actinobacteria.</title>
        <authorList>
            <person name="Sahin N."/>
            <person name="Tokatli A."/>
        </authorList>
    </citation>
    <scope>NUCLEOTIDE SEQUENCE [LARGE SCALE GENOMIC DNA]</scope>
    <source>
        <strain evidence="7 8">YC419</strain>
    </source>
</reference>
<keyword evidence="2" id="KW-0479">Metal-binding</keyword>
<dbReference type="PANTHER" id="PTHR11228:SF7">
    <property type="entry name" value="PQQA PEPTIDE CYCLASE"/>
    <property type="match status" value="1"/>
</dbReference>
<proteinExistence type="predicted"/>
<evidence type="ECO:0000259" key="6">
    <source>
        <dbReference type="Pfam" id="PF04055"/>
    </source>
</evidence>
<dbReference type="Gene3D" id="3.20.20.70">
    <property type="entry name" value="Aldolase class I"/>
    <property type="match status" value="1"/>
</dbReference>
<sequence>MDKNGSADHRIYNPRGCEVNAVLHCNFRCRSCSHLSPIMPPWFADPQRVFLDLSRLARHYHCEFVKILGGEPLLHPRLPEIIHAARESSVAQRIVLCTNGSLLDSSASEVWSAVDEIEISVYPGKAISNDELDSYRRRARDHGTDLRVRLSPEFRESYSESGTDDGNLIDRIFRTCQIAHVWRCHTVHEGYFYRCPQSYFIHRLRHANPEDSGDGLKIRDDDFADDLRRHIDSAMGPAACRWCLGSVGRRFAHEQVSRRRWAELAKEPTEALLDRQLLAELEDDINEERHGKIKVENGPIPDSWTKS</sequence>
<dbReference type="EMBL" id="JAAKZX010000008">
    <property type="protein sequence ID" value="NGO41436.1"/>
    <property type="molecule type" value="Genomic_DNA"/>
</dbReference>
<evidence type="ECO:0000256" key="2">
    <source>
        <dbReference type="ARBA" id="ARBA00022723"/>
    </source>
</evidence>
<evidence type="ECO:0000313" key="7">
    <source>
        <dbReference type="EMBL" id="NGO41436.1"/>
    </source>
</evidence>
<dbReference type="CDD" id="cd01335">
    <property type="entry name" value="Radical_SAM"/>
    <property type="match status" value="1"/>
</dbReference>
<dbReference type="SFLD" id="SFLDS00029">
    <property type="entry name" value="Radical_SAM"/>
    <property type="match status" value="1"/>
</dbReference>
<keyword evidence="4" id="KW-0411">Iron-sulfur</keyword>
<dbReference type="RefSeq" id="WP_165338078.1">
    <property type="nucleotide sequence ID" value="NZ_JAAKZX010000008.1"/>
</dbReference>
<dbReference type="Proteomes" id="UP001518140">
    <property type="component" value="Unassembled WGS sequence"/>
</dbReference>
<dbReference type="PANTHER" id="PTHR11228">
    <property type="entry name" value="RADICAL SAM DOMAIN PROTEIN"/>
    <property type="match status" value="1"/>
</dbReference>
<feature type="domain" description="Radical SAM core" evidence="6">
    <location>
        <begin position="24"/>
        <end position="150"/>
    </location>
</feature>
<keyword evidence="8" id="KW-1185">Reference proteome</keyword>
<name>A0ABX0DHV1_9ACTN</name>
<evidence type="ECO:0000256" key="4">
    <source>
        <dbReference type="ARBA" id="ARBA00023014"/>
    </source>
</evidence>
<dbReference type="InterPro" id="IPR013785">
    <property type="entry name" value="Aldolase_TIM"/>
</dbReference>
<dbReference type="InterPro" id="IPR007197">
    <property type="entry name" value="rSAM"/>
</dbReference>
<dbReference type="InterPro" id="IPR050377">
    <property type="entry name" value="Radical_SAM_PqqE_MftC-like"/>
</dbReference>
<accession>A0ABX0DHV1</accession>
<gene>
    <name evidence="7" type="ORF">G6048_04370</name>
</gene>
<dbReference type="SUPFAM" id="SSF102114">
    <property type="entry name" value="Radical SAM enzymes"/>
    <property type="match status" value="1"/>
</dbReference>
<evidence type="ECO:0000313" key="8">
    <source>
        <dbReference type="Proteomes" id="UP001518140"/>
    </source>
</evidence>